<gene>
    <name evidence="1" type="ORF">BJ508DRAFT_312988</name>
</gene>
<evidence type="ECO:0008006" key="3">
    <source>
        <dbReference type="Google" id="ProtNLM"/>
    </source>
</evidence>
<sequence length="375" mass="44633">MGLSDLPYELRLEIFSHIDNWTNWPDFLAFRHADAVNFRLLNNYPLLFAPRPSQDWQAKYEKKAQELIERYVGYQDWNPPMPENDPAVDSEFYIKALSGFNWSVEEFVLANTFQHKEKDPFFLGVLAMLNIRFRPTPQDSHWRPENHRVWHYKARNAAHILVFSIWNPNRPDTLTVPDELYLDQNEFYQVNSHETFGLPLFETKDYLDGCFGYGYYDDDYECKKCGASDCDRVDEDANYHGDCQLCVYRAKYKHQSSWARMLEAAEETVYFMSGLHSQGRTGEVLGRDVVRLRICLLSLVRRAFWYVTQRLLHNLLQPFIGIQESELVGREDEIKQVWDYIRDIQYTLAPYIWELNRFHENVFLGTDERVEQWVE</sequence>
<protein>
    <recommendedName>
        <fullName evidence="3">F-box domain-containing protein</fullName>
    </recommendedName>
</protein>
<dbReference type="AlphaFoldDB" id="A0A3N4HKA6"/>
<dbReference type="EMBL" id="ML119794">
    <property type="protein sequence ID" value="RPA74295.1"/>
    <property type="molecule type" value="Genomic_DNA"/>
</dbReference>
<accession>A0A3N4HKA6</accession>
<keyword evidence="2" id="KW-1185">Reference proteome</keyword>
<evidence type="ECO:0000313" key="1">
    <source>
        <dbReference type="EMBL" id="RPA74295.1"/>
    </source>
</evidence>
<name>A0A3N4HKA6_ASCIM</name>
<organism evidence="1 2">
    <name type="scientific">Ascobolus immersus RN42</name>
    <dbReference type="NCBI Taxonomy" id="1160509"/>
    <lineage>
        <taxon>Eukaryota</taxon>
        <taxon>Fungi</taxon>
        <taxon>Dikarya</taxon>
        <taxon>Ascomycota</taxon>
        <taxon>Pezizomycotina</taxon>
        <taxon>Pezizomycetes</taxon>
        <taxon>Pezizales</taxon>
        <taxon>Ascobolaceae</taxon>
        <taxon>Ascobolus</taxon>
    </lineage>
</organism>
<evidence type="ECO:0000313" key="2">
    <source>
        <dbReference type="Proteomes" id="UP000275078"/>
    </source>
</evidence>
<dbReference type="Proteomes" id="UP000275078">
    <property type="component" value="Unassembled WGS sequence"/>
</dbReference>
<reference evidence="1 2" key="1">
    <citation type="journal article" date="2018" name="Nat. Ecol. Evol.">
        <title>Pezizomycetes genomes reveal the molecular basis of ectomycorrhizal truffle lifestyle.</title>
        <authorList>
            <person name="Murat C."/>
            <person name="Payen T."/>
            <person name="Noel B."/>
            <person name="Kuo A."/>
            <person name="Morin E."/>
            <person name="Chen J."/>
            <person name="Kohler A."/>
            <person name="Krizsan K."/>
            <person name="Balestrini R."/>
            <person name="Da Silva C."/>
            <person name="Montanini B."/>
            <person name="Hainaut M."/>
            <person name="Levati E."/>
            <person name="Barry K.W."/>
            <person name="Belfiori B."/>
            <person name="Cichocki N."/>
            <person name="Clum A."/>
            <person name="Dockter R.B."/>
            <person name="Fauchery L."/>
            <person name="Guy J."/>
            <person name="Iotti M."/>
            <person name="Le Tacon F."/>
            <person name="Lindquist E.A."/>
            <person name="Lipzen A."/>
            <person name="Malagnac F."/>
            <person name="Mello A."/>
            <person name="Molinier V."/>
            <person name="Miyauchi S."/>
            <person name="Poulain J."/>
            <person name="Riccioni C."/>
            <person name="Rubini A."/>
            <person name="Sitrit Y."/>
            <person name="Splivallo R."/>
            <person name="Traeger S."/>
            <person name="Wang M."/>
            <person name="Zifcakova L."/>
            <person name="Wipf D."/>
            <person name="Zambonelli A."/>
            <person name="Paolocci F."/>
            <person name="Nowrousian M."/>
            <person name="Ottonello S."/>
            <person name="Baldrian P."/>
            <person name="Spatafora J.W."/>
            <person name="Henrissat B."/>
            <person name="Nagy L.G."/>
            <person name="Aury J.M."/>
            <person name="Wincker P."/>
            <person name="Grigoriev I.V."/>
            <person name="Bonfante P."/>
            <person name="Martin F.M."/>
        </authorList>
    </citation>
    <scope>NUCLEOTIDE SEQUENCE [LARGE SCALE GENOMIC DNA]</scope>
    <source>
        <strain evidence="1 2">RN42</strain>
    </source>
</reference>
<proteinExistence type="predicted"/>